<evidence type="ECO:0000256" key="1">
    <source>
        <dbReference type="SAM" id="MobiDB-lite"/>
    </source>
</evidence>
<comment type="caution">
    <text evidence="3">The sequence shown here is derived from an EMBL/GenBank/DDBJ whole genome shotgun (WGS) entry which is preliminary data.</text>
</comment>
<evidence type="ECO:0000313" key="3">
    <source>
        <dbReference type="EMBL" id="KAG0579814.1"/>
    </source>
</evidence>
<keyword evidence="2" id="KW-0472">Membrane</keyword>
<protein>
    <submittedName>
        <fullName evidence="3">Uncharacterized protein</fullName>
    </submittedName>
</protein>
<dbReference type="AlphaFoldDB" id="A0A8T0I8D2"/>
<proteinExistence type="predicted"/>
<dbReference type="EMBL" id="CM026424">
    <property type="protein sequence ID" value="KAG0579814.1"/>
    <property type="molecule type" value="Genomic_DNA"/>
</dbReference>
<dbReference type="OrthoDB" id="641593at2759"/>
<dbReference type="PANTHER" id="PTHR36806">
    <property type="entry name" value="ADENINE PHOSPHORIBOSYLTRANSFERASE"/>
    <property type="match status" value="1"/>
</dbReference>
<organism evidence="3 4">
    <name type="scientific">Ceratodon purpureus</name>
    <name type="common">Fire moss</name>
    <name type="synonym">Dicranum purpureum</name>
    <dbReference type="NCBI Taxonomy" id="3225"/>
    <lineage>
        <taxon>Eukaryota</taxon>
        <taxon>Viridiplantae</taxon>
        <taxon>Streptophyta</taxon>
        <taxon>Embryophyta</taxon>
        <taxon>Bryophyta</taxon>
        <taxon>Bryophytina</taxon>
        <taxon>Bryopsida</taxon>
        <taxon>Dicranidae</taxon>
        <taxon>Pseudoditrichales</taxon>
        <taxon>Ditrichaceae</taxon>
        <taxon>Ceratodon</taxon>
    </lineage>
</organism>
<gene>
    <name evidence="3" type="ORF">KC19_4G125300</name>
</gene>
<feature type="region of interest" description="Disordered" evidence="1">
    <location>
        <begin position="1"/>
        <end position="21"/>
    </location>
</feature>
<name>A0A8T0I8D2_CERPU</name>
<keyword evidence="4" id="KW-1185">Reference proteome</keyword>
<reference evidence="3" key="1">
    <citation type="submission" date="2020-06" db="EMBL/GenBank/DDBJ databases">
        <title>WGS assembly of Ceratodon purpureus strain R40.</title>
        <authorList>
            <person name="Carey S.B."/>
            <person name="Jenkins J."/>
            <person name="Shu S."/>
            <person name="Lovell J.T."/>
            <person name="Sreedasyam A."/>
            <person name="Maumus F."/>
            <person name="Tiley G.P."/>
            <person name="Fernandez-Pozo N."/>
            <person name="Barry K."/>
            <person name="Chen C."/>
            <person name="Wang M."/>
            <person name="Lipzen A."/>
            <person name="Daum C."/>
            <person name="Saski C.A."/>
            <person name="Payton A.C."/>
            <person name="Mcbreen J.C."/>
            <person name="Conrad R.E."/>
            <person name="Kollar L.M."/>
            <person name="Olsson S."/>
            <person name="Huttunen S."/>
            <person name="Landis J.B."/>
            <person name="Wickett N.J."/>
            <person name="Johnson M.G."/>
            <person name="Rensing S.A."/>
            <person name="Grimwood J."/>
            <person name="Schmutz J."/>
            <person name="Mcdaniel S.F."/>
        </authorList>
    </citation>
    <scope>NUCLEOTIDE SEQUENCE</scope>
    <source>
        <strain evidence="3">R40</strain>
    </source>
</reference>
<evidence type="ECO:0000256" key="2">
    <source>
        <dbReference type="SAM" id="Phobius"/>
    </source>
</evidence>
<evidence type="ECO:0000313" key="4">
    <source>
        <dbReference type="Proteomes" id="UP000822688"/>
    </source>
</evidence>
<dbReference type="Proteomes" id="UP000822688">
    <property type="component" value="Chromosome 4"/>
</dbReference>
<feature type="transmembrane region" description="Helical" evidence="2">
    <location>
        <begin position="27"/>
        <end position="48"/>
    </location>
</feature>
<sequence length="220" mass="23399">MGANAGPDTMPPPASGPAGAVGAGPAWAAPAAVIATLSSLSLALQSLFNRLASTRLSRGDAAGAERARNIANQVGNGLQWWTGLGTLSWDYVTNYVFQQSMSRGMGVSEALGHLTALSSIVGEVTNLRSDSERLQWIARNYSRAFTVAKSVMGNLLSVFDHDGAIRNCVLAIQRELLEGDLLRDVLRLGPNDLEGIVKMSKDLLQRIFVPAQPGQREGQL</sequence>
<keyword evidence="2" id="KW-0812">Transmembrane</keyword>
<keyword evidence="2" id="KW-1133">Transmembrane helix</keyword>
<accession>A0A8T0I8D2</accession>